<keyword evidence="2" id="KW-0732">Signal</keyword>
<keyword evidence="4" id="KW-1185">Reference proteome</keyword>
<reference evidence="4" key="1">
    <citation type="journal article" date="2006" name="PLoS Biol.">
        <title>Macronuclear genome sequence of the ciliate Tetrahymena thermophila, a model eukaryote.</title>
        <authorList>
            <person name="Eisen J.A."/>
            <person name="Coyne R.S."/>
            <person name="Wu M."/>
            <person name="Wu D."/>
            <person name="Thiagarajan M."/>
            <person name="Wortman J.R."/>
            <person name="Badger J.H."/>
            <person name="Ren Q."/>
            <person name="Amedeo P."/>
            <person name="Jones K.M."/>
            <person name="Tallon L.J."/>
            <person name="Delcher A.L."/>
            <person name="Salzberg S.L."/>
            <person name="Silva J.C."/>
            <person name="Haas B.J."/>
            <person name="Majoros W.H."/>
            <person name="Farzad M."/>
            <person name="Carlton J.M."/>
            <person name="Smith R.K. Jr."/>
            <person name="Garg J."/>
            <person name="Pearlman R.E."/>
            <person name="Karrer K.M."/>
            <person name="Sun L."/>
            <person name="Manning G."/>
            <person name="Elde N.C."/>
            <person name="Turkewitz A.P."/>
            <person name="Asai D.J."/>
            <person name="Wilkes D.E."/>
            <person name="Wang Y."/>
            <person name="Cai H."/>
            <person name="Collins K."/>
            <person name="Stewart B.A."/>
            <person name="Lee S.R."/>
            <person name="Wilamowska K."/>
            <person name="Weinberg Z."/>
            <person name="Ruzzo W.L."/>
            <person name="Wloga D."/>
            <person name="Gaertig J."/>
            <person name="Frankel J."/>
            <person name="Tsao C.-C."/>
            <person name="Gorovsky M.A."/>
            <person name="Keeling P.J."/>
            <person name="Waller R.F."/>
            <person name="Patron N.J."/>
            <person name="Cherry J.M."/>
            <person name="Stover N.A."/>
            <person name="Krieger C.J."/>
            <person name="del Toro C."/>
            <person name="Ryder H.F."/>
            <person name="Williamson S.C."/>
            <person name="Barbeau R.A."/>
            <person name="Hamilton E.P."/>
            <person name="Orias E."/>
        </authorList>
    </citation>
    <scope>NUCLEOTIDE SEQUENCE [LARGE SCALE GENOMIC DNA]</scope>
    <source>
        <strain evidence="4">SB210</strain>
    </source>
</reference>
<dbReference type="OrthoDB" id="2126436at2759"/>
<keyword evidence="1" id="KW-0472">Membrane</keyword>
<proteinExistence type="predicted"/>
<evidence type="ECO:0000256" key="2">
    <source>
        <dbReference type="SAM" id="SignalP"/>
    </source>
</evidence>
<dbReference type="KEGG" id="tet:TTHERM_00561350"/>
<keyword evidence="1 3" id="KW-0812">Transmembrane</keyword>
<dbReference type="EMBL" id="GG662808">
    <property type="protein sequence ID" value="EAR89944.2"/>
    <property type="molecule type" value="Genomic_DNA"/>
</dbReference>
<keyword evidence="1" id="KW-1133">Transmembrane helix</keyword>
<feature type="transmembrane region" description="Helical" evidence="1">
    <location>
        <begin position="2257"/>
        <end position="2284"/>
    </location>
</feature>
<feature type="transmembrane region" description="Helical" evidence="1">
    <location>
        <begin position="2111"/>
        <end position="2135"/>
    </location>
</feature>
<dbReference type="InterPro" id="IPR011047">
    <property type="entry name" value="Quinoprotein_ADH-like_sf"/>
</dbReference>
<name>I7MDN5_TETTS</name>
<feature type="chain" id="PRO_5003712383" evidence="2">
    <location>
        <begin position="26"/>
        <end position="2575"/>
    </location>
</feature>
<dbReference type="SUPFAM" id="SSF51126">
    <property type="entry name" value="Pectin lyase-like"/>
    <property type="match status" value="1"/>
</dbReference>
<dbReference type="SUPFAM" id="SSF50998">
    <property type="entry name" value="Quinoprotein alcohol dehydrogenase-like"/>
    <property type="match status" value="1"/>
</dbReference>
<evidence type="ECO:0000313" key="3">
    <source>
        <dbReference type="EMBL" id="EAR89944.2"/>
    </source>
</evidence>
<dbReference type="PANTHER" id="PTHR11319">
    <property type="entry name" value="G PROTEIN-COUPLED RECEPTOR-RELATED"/>
    <property type="match status" value="1"/>
</dbReference>
<organism evidence="3 4">
    <name type="scientific">Tetrahymena thermophila (strain SB210)</name>
    <dbReference type="NCBI Taxonomy" id="312017"/>
    <lineage>
        <taxon>Eukaryota</taxon>
        <taxon>Sar</taxon>
        <taxon>Alveolata</taxon>
        <taxon>Ciliophora</taxon>
        <taxon>Intramacronucleata</taxon>
        <taxon>Oligohymenophorea</taxon>
        <taxon>Hymenostomatida</taxon>
        <taxon>Tetrahymenina</taxon>
        <taxon>Tetrahymenidae</taxon>
        <taxon>Tetrahymena</taxon>
    </lineage>
</organism>
<feature type="transmembrane region" description="Helical" evidence="1">
    <location>
        <begin position="2141"/>
        <end position="2157"/>
    </location>
</feature>
<sequence length="2575" mass="292465">MRMKNLKQHLVLLFITIINLKQIFSQECPSIARYLNILPQYYARSFLKLPKTNLLVVNTVSDVIQGSSVVYYIDISMNPGIVITTIRPDFLITQMEYMLSQNSILVANNNKIIIANPYTLQAQSNAVLNQIVDFFQVQNTNYIVVTLAYNQIVILDSSSLKTIKILDNTSFLSKKGVLQISTQFYTLSFQQNFIICSDEQGLYAWKVNFEQSEFSYNGYIPDTLNSSIKKFEKHPKYDILIVGGLKNVKFIQIQDQKYTTLSIQTVNFSSVESIIYQSINSSDNIIIGDSQSIFIYQFSVNPVDNTIESFKLDYQVQQENHYDAYKLIELPIIVYASNNLVTFYNYQSKSLSYNLNFSSDYINKSFIFQNSTKQEDLFLTINQNNLVVYQRSNLGVQYQMQKQALQSAVLQQQNSFYRVKNCGNCFFIKTSDSSNKNYIVYTKFDDIKSPSFQYDIGTVSLTWSQINQNLDPFILNDQLYVVFSQPNQITLPQGENYYFYLLQFSAVDLSQIADVKLTTNQNQNRTSLAVYDSLNKILYGIDSGGTVYKYDIQNKNLVQSFQINGCLNAYIGEIFIQDPYQFLIFGCQNNDIIAYNLVSKTQSIVTNLYVSPFVLQVFSSSSIIALGDIDRGSAKIFKLNTISQSFDFFIEIFSSKGVDILLSVDLLSDSNLLLQFKNGIIFFQFSSCLQDINNCLGCNQNYYFKIQDGLDSKQSYGQGKQGVEFITSQSFLTAVLKAQIYKNLVRQLTSLDVNMYIDKANPFILNSGLLIFDFSNIISLSMQCTSCQQSEYFSLYSSDQLLLQNFVQFNLNQVSVNFTNLSYSQSCGLKIQNIQQNSKISNIQIISSSSYKQNCNQIFINNSTITINNYQVTNQDFSKHNSIITISKSAEITLTNFGLSQCTLGRSFSILSQLDDVKLNLDSVTISGNTCAQNVPDDSIVSSLFVASLFSVKNFYFNDNDICNTVVFTTAASIKQANQTFSFNQITVSGNTFVTKTSYILFNALYSMISKPAHQVIFNNLMVSNNKLNITNSQTDQQISSLIYTTKISDVTFTNTNIVNQTYIFLSVVDTSNQVQISNFNCTNEPAYNKDIPFTKRTAGCLYFIEVSNLNISTLNIINKQTIDENLIRFESYFTKYITINVQNATFANNNQSQLAGNAPMNPLYIMIMYNATINILNSNFTSNNYYIKEKYHDKFIVSTNGIGTHFLSGNLNIKNCNFKNSTSNAGYNYIYVQGDSIYMEKSTFIQSSFTEIVTKQAFIFKNYGGNLYLQVKSIFFTKCYFSQSTAAFGSFIYAQPFSSILEMYISDSTFNEGYASNNGGAIYLYPSNTIQFNCDNCNFTNIYTISVALSAATIGLENSASLDTSRHSINFNGGVIKNIYGNGDNNFIYLIKVDLQINDFQTITIDNFNQLFIQLVKKAGTLYRMASPAQLVNIQNSSFQMTNCNLTNWSQNRNTQMPLLLQSLDSKVTITNSSFTDSKFKYQVMKIIGGSVQFSQVTFTNFSQIAFSSFSDLFSNRFLQQLIQKQPLSSGNSLILVSNSKLILKDTSLLSKINCTSNCQGSSLQILNTTFTIQDTSFSQSSSNFGGAIFVQAFTGQNQIKSCSFTQNTAKYDGGSLYLNAGDTDVFNLIVDSNSFTENISQNGKGGAIYIYSSSLNTLNQNITIYNNQIQQNQAMVGGALSSENIAPNSTQNQISNNKALIYGNNEISYPTQLGFYNLDHFLKENKNSTYVDGLLTIKNFRSGDKIPTLALQFKNEESIIYPLQESEISMYSIQVDVYQASQNVQYDLVGKLVSVYDKDSKSFVFTDVQAVGTPETSQYFEFKSNNIKILDPITYTYVSNYSLKIKIEFRSCQAGEEILKYKQLTECSPCAENTFSLDLNGCQPCPDGAKCSGGQNIIVESGYWRSSLSSSKVIKCNNALSNCLEGSHGNQICYEGHIGALCEECDTQGQFWLERFAKSGDYSCTNCNKITGNLYIVILMTVWTMISMTIAIRGDIDTLENAAGALTIKRYIEKNGSSSIEKRPTHASMINKKKFGNNQEDEQRAGTYVKMLTNYLQIVNTLASFNLTLPSGIYSAPEAVGRPLQQSMNSLDCALAEIKTDVPIIYLRVMFSLIIPLIYLLLFFFGIVIAQLFNRGKPFPWYIVSTGIMFLIIYVQPDLVSQVISLLSCRKIGDEEYILGNVSYMCHNEQHNKYSYFFLIPVLFLWIFLIPFILWLLLWRKVKSLDTLQVKLKYGFLYKEYQRWYWEFVKMAEKIAIILVLNFFYSNVPVKGLISFQIIVIYGLLAQRFNPYKEEFINKLDVYSTNCSAASILIGVFIYDNSYNYLVIIGFIMLIILNAWYIISLVIKILSGYIYKIKGIKKIIIEKLAEKIDYFKKYLPKEEQKRKMNPEVRQKMRNIFNKFIKLPPAEKKAVILKIYEEQLTDLNNQEYDKAKKKVNQFFERESQNLNQKAFSETTVQRKSDKIELQQKALDVQNIKFEQVTEMNDEKNVQLIVFEPDCSQLSAPKKTETSSIFQKRVSIKKIDSDQTPKIQQESPFNGFDSLQNPEINKLIKIECQKMQSSDLNLIQKIN</sequence>
<evidence type="ECO:0000256" key="1">
    <source>
        <dbReference type="SAM" id="Phobius"/>
    </source>
</evidence>
<dbReference type="InParanoid" id="I7MDN5"/>
<dbReference type="GeneID" id="7834902"/>
<feature type="transmembrane region" description="Helical" evidence="1">
    <location>
        <begin position="2304"/>
        <end position="2321"/>
    </location>
</feature>
<dbReference type="RefSeq" id="XP_001010189.2">
    <property type="nucleotide sequence ID" value="XM_001010189.2"/>
</dbReference>
<dbReference type="InterPro" id="IPR011050">
    <property type="entry name" value="Pectin_lyase_fold/virulence"/>
</dbReference>
<accession>I7MDN5</accession>
<dbReference type="PANTHER" id="PTHR11319:SF35">
    <property type="entry name" value="OUTER MEMBRANE PROTEIN PMPC-RELATED"/>
    <property type="match status" value="1"/>
</dbReference>
<evidence type="ECO:0000313" key="4">
    <source>
        <dbReference type="Proteomes" id="UP000009168"/>
    </source>
</evidence>
<feature type="transmembrane region" description="Helical" evidence="1">
    <location>
        <begin position="2196"/>
        <end position="2220"/>
    </location>
</feature>
<gene>
    <name evidence="3" type="ORF">TTHERM_00561350</name>
</gene>
<protein>
    <submittedName>
        <fullName evidence="3">Transmembrane protein, putative</fullName>
    </submittedName>
</protein>
<dbReference type="CDD" id="cd00185">
    <property type="entry name" value="TNFRSF"/>
    <property type="match status" value="1"/>
</dbReference>
<feature type="transmembrane region" description="Helical" evidence="1">
    <location>
        <begin position="2327"/>
        <end position="2357"/>
    </location>
</feature>
<dbReference type="Proteomes" id="UP000009168">
    <property type="component" value="Unassembled WGS sequence"/>
</dbReference>
<feature type="signal peptide" evidence="2">
    <location>
        <begin position="1"/>
        <end position="25"/>
    </location>
</feature>